<keyword evidence="3" id="KW-1185">Reference proteome</keyword>
<sequence>MRRRRALVNSRKRKSQPPEKEAESGTVEARQPEEIGYGGAPNPPRRRRAPKAVTPDEFFLEKWNLVSLGETKKDKGTVNITVFVKFNDQKLVLGTLSLVKFPQISYDSILFLVDG</sequence>
<evidence type="ECO:0000313" key="3">
    <source>
        <dbReference type="Proteomes" id="UP001085076"/>
    </source>
</evidence>
<proteinExistence type="predicted"/>
<protein>
    <submittedName>
        <fullName evidence="2">Uncharacterized protein</fullName>
    </submittedName>
</protein>
<comment type="caution">
    <text evidence="2">The sequence shown here is derived from an EMBL/GenBank/DDBJ whole genome shotgun (WGS) entry which is preliminary data.</text>
</comment>
<name>A0A9D5CWX5_9LILI</name>
<dbReference type="AlphaFoldDB" id="A0A9D5CWX5"/>
<evidence type="ECO:0000256" key="1">
    <source>
        <dbReference type="SAM" id="MobiDB-lite"/>
    </source>
</evidence>
<feature type="compositionally biased region" description="Basic residues" evidence="1">
    <location>
        <begin position="1"/>
        <end position="15"/>
    </location>
</feature>
<feature type="region of interest" description="Disordered" evidence="1">
    <location>
        <begin position="1"/>
        <end position="51"/>
    </location>
</feature>
<reference evidence="2" key="2">
    <citation type="journal article" date="2022" name="Hortic Res">
        <title>The genome of Dioscorea zingiberensis sheds light on the biosynthesis, origin and evolution of the medicinally important diosgenin saponins.</title>
        <authorList>
            <person name="Li Y."/>
            <person name="Tan C."/>
            <person name="Li Z."/>
            <person name="Guo J."/>
            <person name="Li S."/>
            <person name="Chen X."/>
            <person name="Wang C."/>
            <person name="Dai X."/>
            <person name="Yang H."/>
            <person name="Song W."/>
            <person name="Hou L."/>
            <person name="Xu J."/>
            <person name="Tong Z."/>
            <person name="Xu A."/>
            <person name="Yuan X."/>
            <person name="Wang W."/>
            <person name="Yang Q."/>
            <person name="Chen L."/>
            <person name="Sun Z."/>
            <person name="Wang K."/>
            <person name="Pan B."/>
            <person name="Chen J."/>
            <person name="Bao Y."/>
            <person name="Liu F."/>
            <person name="Qi X."/>
            <person name="Gang D.R."/>
            <person name="Wen J."/>
            <person name="Li J."/>
        </authorList>
    </citation>
    <scope>NUCLEOTIDE SEQUENCE</scope>
    <source>
        <strain evidence="2">Dzin_1.0</strain>
    </source>
</reference>
<accession>A0A9D5CWX5</accession>
<evidence type="ECO:0000313" key="2">
    <source>
        <dbReference type="EMBL" id="KAJ0981201.1"/>
    </source>
</evidence>
<reference evidence="2" key="1">
    <citation type="submission" date="2021-03" db="EMBL/GenBank/DDBJ databases">
        <authorList>
            <person name="Li Z."/>
            <person name="Yang C."/>
        </authorList>
    </citation>
    <scope>NUCLEOTIDE SEQUENCE</scope>
    <source>
        <strain evidence="2">Dzin_1.0</strain>
        <tissue evidence="2">Leaf</tissue>
    </source>
</reference>
<dbReference type="Proteomes" id="UP001085076">
    <property type="component" value="Miscellaneous, Linkage group lg02"/>
</dbReference>
<dbReference type="EMBL" id="JAGGNH010000002">
    <property type="protein sequence ID" value="KAJ0981201.1"/>
    <property type="molecule type" value="Genomic_DNA"/>
</dbReference>
<gene>
    <name evidence="2" type="ORF">J5N97_009456</name>
</gene>
<organism evidence="2 3">
    <name type="scientific">Dioscorea zingiberensis</name>
    <dbReference type="NCBI Taxonomy" id="325984"/>
    <lineage>
        <taxon>Eukaryota</taxon>
        <taxon>Viridiplantae</taxon>
        <taxon>Streptophyta</taxon>
        <taxon>Embryophyta</taxon>
        <taxon>Tracheophyta</taxon>
        <taxon>Spermatophyta</taxon>
        <taxon>Magnoliopsida</taxon>
        <taxon>Liliopsida</taxon>
        <taxon>Dioscoreales</taxon>
        <taxon>Dioscoreaceae</taxon>
        <taxon>Dioscorea</taxon>
    </lineage>
</organism>
<dbReference type="OrthoDB" id="2019803at2759"/>